<feature type="domain" description="TonB-dependent receptor plug" evidence="14">
    <location>
        <begin position="60"/>
        <end position="179"/>
    </location>
</feature>
<dbReference type="PROSITE" id="PS52016">
    <property type="entry name" value="TONB_DEPENDENT_REC_3"/>
    <property type="match status" value="1"/>
</dbReference>
<feature type="signal peptide" evidence="12">
    <location>
        <begin position="1"/>
        <end position="26"/>
    </location>
</feature>
<dbReference type="InterPro" id="IPR000531">
    <property type="entry name" value="Beta-barrel_TonB"/>
</dbReference>
<keyword evidence="5 10" id="KW-0812">Transmembrane</keyword>
<accession>A0ABR6X2T6</accession>
<keyword evidence="12" id="KW-0732">Signal</keyword>
<dbReference type="CDD" id="cd01347">
    <property type="entry name" value="ligand_gated_channel"/>
    <property type="match status" value="1"/>
</dbReference>
<dbReference type="Pfam" id="PF07715">
    <property type="entry name" value="Plug"/>
    <property type="match status" value="1"/>
</dbReference>
<feature type="domain" description="TonB-dependent receptor-like beta-barrel" evidence="13">
    <location>
        <begin position="317"/>
        <end position="801"/>
    </location>
</feature>
<keyword evidence="6 11" id="KW-0798">TonB box</keyword>
<dbReference type="PANTHER" id="PTHR47234:SF3">
    <property type="entry name" value="SECRETIN_TONB SHORT N-TERMINAL DOMAIN-CONTAINING PROTEIN"/>
    <property type="match status" value="1"/>
</dbReference>
<dbReference type="RefSeq" id="WP_186921944.1">
    <property type="nucleotide sequence ID" value="NZ_JACOFW010000004.1"/>
</dbReference>
<evidence type="ECO:0000313" key="16">
    <source>
        <dbReference type="Proteomes" id="UP000648257"/>
    </source>
</evidence>
<feature type="chain" id="PRO_5046973418" evidence="12">
    <location>
        <begin position="27"/>
        <end position="842"/>
    </location>
</feature>
<keyword evidence="7 10" id="KW-0472">Membrane</keyword>
<evidence type="ECO:0000256" key="1">
    <source>
        <dbReference type="ARBA" id="ARBA00004571"/>
    </source>
</evidence>
<dbReference type="InterPro" id="IPR036942">
    <property type="entry name" value="Beta-barrel_TonB_sf"/>
</dbReference>
<name>A0ABR6X2T6_9BURK</name>
<evidence type="ECO:0000256" key="4">
    <source>
        <dbReference type="ARBA" id="ARBA00022452"/>
    </source>
</evidence>
<evidence type="ECO:0000259" key="14">
    <source>
        <dbReference type="Pfam" id="PF07715"/>
    </source>
</evidence>
<evidence type="ECO:0000256" key="3">
    <source>
        <dbReference type="ARBA" id="ARBA00022448"/>
    </source>
</evidence>
<dbReference type="Proteomes" id="UP000648257">
    <property type="component" value="Unassembled WGS sequence"/>
</dbReference>
<keyword evidence="8 15" id="KW-0675">Receptor</keyword>
<dbReference type="InterPro" id="IPR039426">
    <property type="entry name" value="TonB-dep_rcpt-like"/>
</dbReference>
<evidence type="ECO:0000256" key="7">
    <source>
        <dbReference type="ARBA" id="ARBA00023136"/>
    </source>
</evidence>
<protein>
    <submittedName>
        <fullName evidence="15">TonB-dependent receptor</fullName>
    </submittedName>
</protein>
<keyword evidence="3 10" id="KW-0813">Transport</keyword>
<evidence type="ECO:0000256" key="9">
    <source>
        <dbReference type="ARBA" id="ARBA00023237"/>
    </source>
</evidence>
<reference evidence="15 16" key="1">
    <citation type="submission" date="2020-08" db="EMBL/GenBank/DDBJ databases">
        <title>Novel species isolated from subtropical streams in China.</title>
        <authorList>
            <person name="Lu H."/>
        </authorList>
    </citation>
    <scope>NUCLEOTIDE SEQUENCE [LARGE SCALE GENOMIC DNA]</scope>
    <source>
        <strain evidence="15 16">KACC 16656</strain>
    </source>
</reference>
<proteinExistence type="inferred from homology"/>
<dbReference type="Pfam" id="PF00593">
    <property type="entry name" value="TonB_dep_Rec_b-barrel"/>
    <property type="match status" value="1"/>
</dbReference>
<dbReference type="InterPro" id="IPR037066">
    <property type="entry name" value="Plug_dom_sf"/>
</dbReference>
<evidence type="ECO:0000313" key="15">
    <source>
        <dbReference type="EMBL" id="MBC3806860.1"/>
    </source>
</evidence>
<evidence type="ECO:0000256" key="2">
    <source>
        <dbReference type="ARBA" id="ARBA00009810"/>
    </source>
</evidence>
<keyword evidence="9 10" id="KW-0998">Cell outer membrane</keyword>
<dbReference type="PANTHER" id="PTHR47234">
    <property type="match status" value="1"/>
</dbReference>
<evidence type="ECO:0000256" key="5">
    <source>
        <dbReference type="ARBA" id="ARBA00022692"/>
    </source>
</evidence>
<sequence>MQHLSPQKSAVAIAVASLFYTSAGYAQTGNAQIPAIQTQDDKPVSVIVTGTRSQNRSATNTLAPVDIISADALQNLGVSEINQALSVALPSLNFPRPGLTDGTDTIRPATLRGLGPDQTLVLVNSKRRHSSSLVNVNGTVGRGAAAVDLNTIPSAIVKNIEVLRDGASAQYGSDALSGVINLRLRENRDGGEVTASYGARITEYDYIPGATATGATWTAPGTSRERHDGKTATVSIWKGLSFGETGYVTVAAELKDQEHTERAGWDFRPQYPLVNGSFDPREKNFNRFNAWYGEPELKQSTVFVNAGQSLEGGVKLYAWSSYQRRDALSGGFFRRPLQDQNVLAIYPDGFLPKIAPQVDDYSVTGGVSWLAGQWDMDASLGYGKNKMQFTIKDTLNRSIGSTSKKQFEAGGFSYDQLVFNLTAVRSFTMPELASPVSFATGFEARREGYSLFAGEPDSYRFGGEKLADGTSAAPGAQVFPGFTPTNASNNHRSAVGAFIDVETNFSKAWQASAAIRAERYSDFGHNVTGKIATRYDFSRQFGLRGSMQNGFRAPSPQQQFFTSTATNFIVVDGVQRAFEITTFKPSDPAAVAMGAKPLDAEKSFNQSLGAVFSFGKLGVTVDAYRIQLSNRIVLSENLTATNVRLYLNAIEGLEKVGGGRFFINGVDTTTKGIDIVSNWPMVTESAGRFDFTVAGNFTKTEVTKIPVTAQLSALKPAPVLFGRINVLIYERGQPRSKINASVDWKLADYGATLRATRYGEALDPGASADFDQILSPKTLMDLEFRYQLNRRLKLAVGADNVFDVYPDARIPKLNTSGATSFSNYSPFGRSGRFVYARLSYSL</sequence>
<comment type="subcellular location">
    <subcellularLocation>
        <location evidence="1 10">Cell outer membrane</location>
        <topology evidence="1 10">Multi-pass membrane protein</topology>
    </subcellularLocation>
</comment>
<dbReference type="Gene3D" id="2.170.130.10">
    <property type="entry name" value="TonB-dependent receptor, plug domain"/>
    <property type="match status" value="1"/>
</dbReference>
<organism evidence="15 16">
    <name type="scientific">Undibacterium seohonense</name>
    <dbReference type="NCBI Taxonomy" id="1344950"/>
    <lineage>
        <taxon>Bacteria</taxon>
        <taxon>Pseudomonadati</taxon>
        <taxon>Pseudomonadota</taxon>
        <taxon>Betaproteobacteria</taxon>
        <taxon>Burkholderiales</taxon>
        <taxon>Oxalobacteraceae</taxon>
        <taxon>Undibacterium</taxon>
    </lineage>
</organism>
<dbReference type="EMBL" id="JACOFW010000004">
    <property type="protein sequence ID" value="MBC3806860.1"/>
    <property type="molecule type" value="Genomic_DNA"/>
</dbReference>
<evidence type="ECO:0000256" key="11">
    <source>
        <dbReference type="RuleBase" id="RU003357"/>
    </source>
</evidence>
<comment type="similarity">
    <text evidence="2 10 11">Belongs to the TonB-dependent receptor family.</text>
</comment>
<evidence type="ECO:0000256" key="6">
    <source>
        <dbReference type="ARBA" id="ARBA00023077"/>
    </source>
</evidence>
<comment type="caution">
    <text evidence="15">The sequence shown here is derived from an EMBL/GenBank/DDBJ whole genome shotgun (WGS) entry which is preliminary data.</text>
</comment>
<dbReference type="Gene3D" id="2.40.170.20">
    <property type="entry name" value="TonB-dependent receptor, beta-barrel domain"/>
    <property type="match status" value="1"/>
</dbReference>
<keyword evidence="4 10" id="KW-1134">Transmembrane beta strand</keyword>
<evidence type="ECO:0000259" key="13">
    <source>
        <dbReference type="Pfam" id="PF00593"/>
    </source>
</evidence>
<dbReference type="InterPro" id="IPR012910">
    <property type="entry name" value="Plug_dom"/>
</dbReference>
<keyword evidence="16" id="KW-1185">Reference proteome</keyword>
<dbReference type="SUPFAM" id="SSF56935">
    <property type="entry name" value="Porins"/>
    <property type="match status" value="1"/>
</dbReference>
<evidence type="ECO:0000256" key="8">
    <source>
        <dbReference type="ARBA" id="ARBA00023170"/>
    </source>
</evidence>
<evidence type="ECO:0000256" key="10">
    <source>
        <dbReference type="PROSITE-ProRule" id="PRU01360"/>
    </source>
</evidence>
<gene>
    <name evidence="15" type="ORF">H8K52_05795</name>
</gene>
<evidence type="ECO:0000256" key="12">
    <source>
        <dbReference type="SAM" id="SignalP"/>
    </source>
</evidence>